<dbReference type="Proteomes" id="UP001159363">
    <property type="component" value="Chromosome 10"/>
</dbReference>
<comment type="caution">
    <text evidence="1">The sequence shown here is derived from an EMBL/GenBank/DDBJ whole genome shotgun (WGS) entry which is preliminary data.</text>
</comment>
<organism evidence="1 2">
    <name type="scientific">Dryococelus australis</name>
    <dbReference type="NCBI Taxonomy" id="614101"/>
    <lineage>
        <taxon>Eukaryota</taxon>
        <taxon>Metazoa</taxon>
        <taxon>Ecdysozoa</taxon>
        <taxon>Arthropoda</taxon>
        <taxon>Hexapoda</taxon>
        <taxon>Insecta</taxon>
        <taxon>Pterygota</taxon>
        <taxon>Neoptera</taxon>
        <taxon>Polyneoptera</taxon>
        <taxon>Phasmatodea</taxon>
        <taxon>Verophasmatodea</taxon>
        <taxon>Anareolatae</taxon>
        <taxon>Phasmatidae</taxon>
        <taxon>Eurycanthinae</taxon>
        <taxon>Dryococelus</taxon>
    </lineage>
</organism>
<evidence type="ECO:0000313" key="1">
    <source>
        <dbReference type="EMBL" id="KAJ8872867.1"/>
    </source>
</evidence>
<gene>
    <name evidence="1" type="ORF">PR048_026483</name>
</gene>
<proteinExistence type="predicted"/>
<accession>A0ABQ9GLF8</accession>
<evidence type="ECO:0000313" key="2">
    <source>
        <dbReference type="Proteomes" id="UP001159363"/>
    </source>
</evidence>
<dbReference type="EMBL" id="JARBHB010000011">
    <property type="protein sequence ID" value="KAJ8872867.1"/>
    <property type="molecule type" value="Genomic_DNA"/>
</dbReference>
<keyword evidence="2" id="KW-1185">Reference proteome</keyword>
<protein>
    <submittedName>
        <fullName evidence="1">Uncharacterized protein</fullName>
    </submittedName>
</protein>
<sequence>MFAQANVKHANAYTLLSIVMEHMWSSEVSAVSLLFDSHQCIGTICGHCQIMDVSIVLQSIAIQLNNQLNKDMENAPSALMAVFTTYRFLCRQGLSVRDHEDGSSNFIQLLELRKA</sequence>
<reference evidence="1 2" key="1">
    <citation type="submission" date="2023-02" db="EMBL/GenBank/DDBJ databases">
        <title>LHISI_Scaffold_Assembly.</title>
        <authorList>
            <person name="Stuart O.P."/>
            <person name="Cleave R."/>
            <person name="Magrath M.J.L."/>
            <person name="Mikheyev A.S."/>
        </authorList>
    </citation>
    <scope>NUCLEOTIDE SEQUENCE [LARGE SCALE GENOMIC DNA]</scope>
    <source>
        <strain evidence="1">Daus_M_001</strain>
        <tissue evidence="1">Leg muscle</tissue>
    </source>
</reference>
<name>A0ABQ9GLF8_9NEOP</name>